<protein>
    <recommendedName>
        <fullName evidence="1">dihydrofolate reductase</fullName>
        <ecNumber evidence="1">1.5.1.3</ecNumber>
    </recommendedName>
</protein>
<dbReference type="AlphaFoldDB" id="A0A1J4JAN5"/>
<dbReference type="GO" id="GO:0004146">
    <property type="term" value="F:dihydrofolate reductase activity"/>
    <property type="evidence" value="ECO:0007669"/>
    <property type="project" value="UniProtKB-EC"/>
</dbReference>
<dbReference type="InterPro" id="IPR012259">
    <property type="entry name" value="DHFR"/>
</dbReference>
<dbReference type="SUPFAM" id="SSF53597">
    <property type="entry name" value="Dihydrofolate reductase-like"/>
    <property type="match status" value="1"/>
</dbReference>
<organism evidence="5 6">
    <name type="scientific">Tritrichomonas foetus</name>
    <dbReference type="NCBI Taxonomy" id="1144522"/>
    <lineage>
        <taxon>Eukaryota</taxon>
        <taxon>Metamonada</taxon>
        <taxon>Parabasalia</taxon>
        <taxon>Tritrichomonadida</taxon>
        <taxon>Tritrichomonadidae</taxon>
        <taxon>Tritrichomonas</taxon>
    </lineage>
</organism>
<dbReference type="GO" id="GO:0046452">
    <property type="term" value="P:dihydrofolate metabolic process"/>
    <property type="evidence" value="ECO:0007669"/>
    <property type="project" value="TreeGrafter"/>
</dbReference>
<dbReference type="PANTHER" id="PTHR48069">
    <property type="entry name" value="DIHYDROFOLATE REDUCTASE"/>
    <property type="match status" value="1"/>
</dbReference>
<dbReference type="GO" id="GO:0046654">
    <property type="term" value="P:tetrahydrofolate biosynthetic process"/>
    <property type="evidence" value="ECO:0007669"/>
    <property type="project" value="InterPro"/>
</dbReference>
<keyword evidence="6" id="KW-1185">Reference proteome</keyword>
<evidence type="ECO:0000259" key="4">
    <source>
        <dbReference type="PROSITE" id="PS51330"/>
    </source>
</evidence>
<comment type="caution">
    <text evidence="5">The sequence shown here is derived from an EMBL/GenBank/DDBJ whole genome shotgun (WGS) entry which is preliminary data.</text>
</comment>
<dbReference type="EC" id="1.5.1.3" evidence="1"/>
<dbReference type="PANTHER" id="PTHR48069:SF5">
    <property type="entry name" value="DIHYDROFOLATE REDUCTASE"/>
    <property type="match status" value="1"/>
</dbReference>
<dbReference type="PROSITE" id="PS51330">
    <property type="entry name" value="DHFR_2"/>
    <property type="match status" value="1"/>
</dbReference>
<dbReference type="PRINTS" id="PR00070">
    <property type="entry name" value="DHFR"/>
</dbReference>
<dbReference type="Proteomes" id="UP000179807">
    <property type="component" value="Unassembled WGS sequence"/>
</dbReference>
<keyword evidence="3" id="KW-0560">Oxidoreductase</keyword>
<dbReference type="GO" id="GO:0050661">
    <property type="term" value="F:NADP binding"/>
    <property type="evidence" value="ECO:0007669"/>
    <property type="project" value="InterPro"/>
</dbReference>
<dbReference type="Gene3D" id="3.40.430.10">
    <property type="entry name" value="Dihydrofolate Reductase, subunit A"/>
    <property type="match status" value="1"/>
</dbReference>
<reference evidence="5" key="1">
    <citation type="submission" date="2016-10" db="EMBL/GenBank/DDBJ databases">
        <authorList>
            <person name="Benchimol M."/>
            <person name="Almeida L.G."/>
            <person name="Vasconcelos A.T."/>
            <person name="Perreira-Neves A."/>
            <person name="Rosa I.A."/>
            <person name="Tasca T."/>
            <person name="Bogo M.R."/>
            <person name="de Souza W."/>
        </authorList>
    </citation>
    <scope>NUCLEOTIDE SEQUENCE [LARGE SCALE GENOMIC DNA]</scope>
    <source>
        <strain evidence="5">K</strain>
    </source>
</reference>
<gene>
    <name evidence="5" type="primary">dhfR</name>
    <name evidence="5" type="ORF">TRFO_37628</name>
</gene>
<dbReference type="InterPro" id="IPR001796">
    <property type="entry name" value="DHFR_dom"/>
</dbReference>
<accession>A0A1J4JAN5</accession>
<dbReference type="GO" id="GO:0046655">
    <property type="term" value="P:folic acid metabolic process"/>
    <property type="evidence" value="ECO:0007669"/>
    <property type="project" value="TreeGrafter"/>
</dbReference>
<evidence type="ECO:0000256" key="2">
    <source>
        <dbReference type="ARBA" id="ARBA00022857"/>
    </source>
</evidence>
<dbReference type="Pfam" id="PF00186">
    <property type="entry name" value="DHFR_1"/>
    <property type="match status" value="1"/>
</dbReference>
<evidence type="ECO:0000313" key="5">
    <source>
        <dbReference type="EMBL" id="OHS96242.1"/>
    </source>
</evidence>
<name>A0A1J4JAN5_9EUKA</name>
<evidence type="ECO:0000256" key="1">
    <source>
        <dbReference type="ARBA" id="ARBA00012856"/>
    </source>
</evidence>
<evidence type="ECO:0000313" key="6">
    <source>
        <dbReference type="Proteomes" id="UP000179807"/>
    </source>
</evidence>
<dbReference type="VEuPathDB" id="TrichDB:TRFO_37628"/>
<evidence type="ECO:0000256" key="3">
    <source>
        <dbReference type="ARBA" id="ARBA00023002"/>
    </source>
</evidence>
<dbReference type="OrthoDB" id="4664297at2759"/>
<keyword evidence="2" id="KW-0521">NADP</keyword>
<sequence length="166" mass="18982">MSTLSSSLFTKPTVHSWLKAIAAVGVKNNVIGNNKKLPWNIPEESKFYFDTVKGHEVIFGRTTYEGGFLTKFSKIYVISSTMQKIDGASVIRDYNEIQEPPKGKILWVCGGQRVYKDLLPYCSELYISHIKGDFDGDTFFPEYKNDFHVKETLIDCNDFCTRKSKE</sequence>
<dbReference type="GO" id="GO:0005739">
    <property type="term" value="C:mitochondrion"/>
    <property type="evidence" value="ECO:0007669"/>
    <property type="project" value="TreeGrafter"/>
</dbReference>
<dbReference type="EMBL" id="MLAK01001190">
    <property type="protein sequence ID" value="OHS96242.1"/>
    <property type="molecule type" value="Genomic_DNA"/>
</dbReference>
<feature type="domain" description="DHFR" evidence="4">
    <location>
        <begin position="17"/>
        <end position="166"/>
    </location>
</feature>
<dbReference type="InterPro" id="IPR024072">
    <property type="entry name" value="DHFR-like_dom_sf"/>
</dbReference>
<dbReference type="RefSeq" id="XP_068349379.1">
    <property type="nucleotide sequence ID" value="XM_068511548.1"/>
</dbReference>
<proteinExistence type="predicted"/>
<dbReference type="CDD" id="cd00209">
    <property type="entry name" value="DHFR"/>
    <property type="match status" value="1"/>
</dbReference>
<dbReference type="GeneID" id="94846252"/>